<evidence type="ECO:0000313" key="5">
    <source>
        <dbReference type="EMBL" id="CAF1413322.1"/>
    </source>
</evidence>
<dbReference type="PROSITE" id="PS50075">
    <property type="entry name" value="CARRIER"/>
    <property type="match status" value="1"/>
</dbReference>
<dbReference type="Gene3D" id="3.40.50.12780">
    <property type="entry name" value="N-terminal domain of ligase-like"/>
    <property type="match status" value="1"/>
</dbReference>
<dbReference type="EMBL" id="CAJNOI010000202">
    <property type="protein sequence ID" value="CAF1180021.1"/>
    <property type="molecule type" value="Genomic_DNA"/>
</dbReference>
<dbReference type="Proteomes" id="UP000663832">
    <property type="component" value="Unassembled WGS sequence"/>
</dbReference>
<name>A0A814UV01_9BILA</name>
<dbReference type="InterPro" id="IPR001242">
    <property type="entry name" value="Condensation_dom"/>
</dbReference>
<evidence type="ECO:0000313" key="7">
    <source>
        <dbReference type="Proteomes" id="UP000663877"/>
    </source>
</evidence>
<gene>
    <name evidence="4" type="ORF">BJG266_LOCUS25709</name>
    <name evidence="5" type="ORF">QVE165_LOCUS37674</name>
</gene>
<evidence type="ECO:0000256" key="2">
    <source>
        <dbReference type="ARBA" id="ARBA00022553"/>
    </source>
</evidence>
<dbReference type="GO" id="GO:0031177">
    <property type="term" value="F:phosphopantetheine binding"/>
    <property type="evidence" value="ECO:0007669"/>
    <property type="project" value="TreeGrafter"/>
</dbReference>
<dbReference type="InterPro" id="IPR023213">
    <property type="entry name" value="CAT-like_dom_sf"/>
</dbReference>
<dbReference type="EMBL" id="CAJNOM010000394">
    <property type="protein sequence ID" value="CAF1413322.1"/>
    <property type="molecule type" value="Genomic_DNA"/>
</dbReference>
<keyword evidence="2" id="KW-0597">Phosphoprotein</keyword>
<dbReference type="InterPro" id="IPR036736">
    <property type="entry name" value="ACP-like_sf"/>
</dbReference>
<evidence type="ECO:0000313" key="4">
    <source>
        <dbReference type="EMBL" id="CAF1180021.1"/>
    </source>
</evidence>
<dbReference type="Pfam" id="PF00501">
    <property type="entry name" value="AMP-binding"/>
    <property type="match status" value="1"/>
</dbReference>
<dbReference type="Gene3D" id="3.30.559.10">
    <property type="entry name" value="Chloramphenicol acetyltransferase-like domain"/>
    <property type="match status" value="2"/>
</dbReference>
<proteinExistence type="predicted"/>
<dbReference type="GO" id="GO:0003824">
    <property type="term" value="F:catalytic activity"/>
    <property type="evidence" value="ECO:0007669"/>
    <property type="project" value="InterPro"/>
</dbReference>
<evidence type="ECO:0000313" key="6">
    <source>
        <dbReference type="Proteomes" id="UP000663832"/>
    </source>
</evidence>
<dbReference type="InterPro" id="IPR042099">
    <property type="entry name" value="ANL_N_sf"/>
</dbReference>
<dbReference type="InterPro" id="IPR000873">
    <property type="entry name" value="AMP-dep_synth/lig_dom"/>
</dbReference>
<feature type="domain" description="Carrier" evidence="3">
    <location>
        <begin position="387"/>
        <end position="467"/>
    </location>
</feature>
<dbReference type="GO" id="GO:0005737">
    <property type="term" value="C:cytoplasm"/>
    <property type="evidence" value="ECO:0007669"/>
    <property type="project" value="TreeGrafter"/>
</dbReference>
<dbReference type="Gene3D" id="1.10.1200.10">
    <property type="entry name" value="ACP-like"/>
    <property type="match status" value="1"/>
</dbReference>
<keyword evidence="1" id="KW-0596">Phosphopantetheine</keyword>
<dbReference type="InterPro" id="IPR009081">
    <property type="entry name" value="PP-bd_ACP"/>
</dbReference>
<dbReference type="GO" id="GO:0044550">
    <property type="term" value="P:secondary metabolite biosynthetic process"/>
    <property type="evidence" value="ECO:0007669"/>
    <property type="project" value="TreeGrafter"/>
</dbReference>
<protein>
    <recommendedName>
        <fullName evidence="3">Carrier domain-containing protein</fullName>
    </recommendedName>
</protein>
<organism evidence="4 7">
    <name type="scientific">Adineta steineri</name>
    <dbReference type="NCBI Taxonomy" id="433720"/>
    <lineage>
        <taxon>Eukaryota</taxon>
        <taxon>Metazoa</taxon>
        <taxon>Spiralia</taxon>
        <taxon>Gnathifera</taxon>
        <taxon>Rotifera</taxon>
        <taxon>Eurotatoria</taxon>
        <taxon>Bdelloidea</taxon>
        <taxon>Adinetida</taxon>
        <taxon>Adinetidae</taxon>
        <taxon>Adineta</taxon>
    </lineage>
</organism>
<dbReference type="SUPFAM" id="SSF52777">
    <property type="entry name" value="CoA-dependent acyltransferases"/>
    <property type="match status" value="4"/>
</dbReference>
<accession>A0A814UV01</accession>
<evidence type="ECO:0000259" key="3">
    <source>
        <dbReference type="PROSITE" id="PS50075"/>
    </source>
</evidence>
<keyword evidence="6" id="KW-1185">Reference proteome</keyword>
<dbReference type="InterPro" id="IPR045851">
    <property type="entry name" value="AMP-bd_C_sf"/>
</dbReference>
<dbReference type="Pfam" id="PF00668">
    <property type="entry name" value="Condensation"/>
    <property type="match status" value="2"/>
</dbReference>
<dbReference type="GO" id="GO:0043041">
    <property type="term" value="P:amino acid activation for nonribosomal peptide biosynthetic process"/>
    <property type="evidence" value="ECO:0007669"/>
    <property type="project" value="TreeGrafter"/>
</dbReference>
<comment type="caution">
    <text evidence="4">The sequence shown here is derived from an EMBL/GenBank/DDBJ whole genome shotgun (WGS) entry which is preliminary data.</text>
</comment>
<evidence type="ECO:0000256" key="1">
    <source>
        <dbReference type="ARBA" id="ARBA00022450"/>
    </source>
</evidence>
<dbReference type="SUPFAM" id="SSF56801">
    <property type="entry name" value="Acetyl-CoA synthetase-like"/>
    <property type="match status" value="1"/>
</dbReference>
<dbReference type="Gene3D" id="3.30.559.30">
    <property type="entry name" value="Nonribosomal peptide synthetase, condensation domain"/>
    <property type="match status" value="2"/>
</dbReference>
<dbReference type="Proteomes" id="UP000663877">
    <property type="component" value="Unassembled WGS sequence"/>
</dbReference>
<dbReference type="PANTHER" id="PTHR45527:SF1">
    <property type="entry name" value="FATTY ACID SYNTHASE"/>
    <property type="match status" value="1"/>
</dbReference>
<dbReference type="Pfam" id="PF00550">
    <property type="entry name" value="PP-binding"/>
    <property type="match status" value="1"/>
</dbReference>
<dbReference type="SUPFAM" id="SSF47336">
    <property type="entry name" value="ACP-like"/>
    <property type="match status" value="1"/>
</dbReference>
<dbReference type="OrthoDB" id="10053021at2759"/>
<reference evidence="4" key="1">
    <citation type="submission" date="2021-02" db="EMBL/GenBank/DDBJ databases">
        <authorList>
            <person name="Nowell W R."/>
        </authorList>
    </citation>
    <scope>NUCLEOTIDE SEQUENCE</scope>
</reference>
<dbReference type="Gene3D" id="3.30.300.30">
    <property type="match status" value="1"/>
</dbReference>
<dbReference type="PANTHER" id="PTHR45527">
    <property type="entry name" value="NONRIBOSOMAL PEPTIDE SYNTHETASE"/>
    <property type="match status" value="1"/>
</dbReference>
<sequence>MAGGAYYPLSSQDPSQRLQILVKESQSHLVLVHSSTRILFEIDIITLNIDTIINNEENSTSIHLNQTLDVPITLGNILFSLVGTLTIGATLIMLPPEGHMDLDYLAGILNEKQITTMHTVPYLWNSLFHFLNTTNQKSSVQWLRTVCSGGEVLNNKLVNLLKSQVRSECRIRNHYGPAELTINCTSHLIDLNKDQTDIPIGQSLPNYQFLILNKFLQTVGIEQEGELVVGYLGRDDSTAKVMININEQIFYKTGDLVQMDSNGLIHYVGQSDFQVKLRGQRIELQEIIQCLLMLTSITTCAVIKWDDNHLIAYVQSDKINVEQLRHHCQSNVPSHMIPSIFVILEKLPLSPNGKVDRKRLPPPDLSLLTLSSSSSSSTTGLENRSNLPQNQLQKQIHDIWCEILRCIGQQISITANFFSIGGHSLLFIELYHRYQQLYDFDNRVLSIALFLQQSTILQHSQLLQSITINQMKSEHWHTLHVNQGIASFAQERIFLDEQMRFSNKITIYNELTALKIIQGSISIDRLLEAIEYILNKHKILRTFLTFNNDNGILEQHIDNKHRIFQLVPNQTFKNENELQDILYQTTINPNLFDLSTGLVFHCEVLRQEIVSNNNNNNNNNDNNRFITDSDILLIAFHHAATDRSAYQLFLNDLCFAYNTNVKWTGDEDLLQYIDYSVHERLIDMKPSRDFWLLQLKDYDFEHRLSLSTDQHYFFNKNISKSFLNYVSTHQTTPFQLGMALFYIFLFKLTQDQNDLCISCHNANRYKTELQNMMGMFISTLPYRMKLNSNWSFNELVKQVQDKCISILEHSHYPLQNILTDIHANQSNVAFLQTVFDFITRSPDIDQLSLDDVSLKPIELKQSIEIAKFDFALTFIYNPMSNDEMLSCRFVCSHDLFEDMTVTKIARRFEYLIEQLFSMDSNINQTDILVSPITKLSLILPEEVYEMERIVFCRQPDIMNEAPASYAQARIWLDERIRFDSKNSQVAIYNMPFLHRLSSGGTLSISKLRQALQHILMKHSALRTSLYFDTNKNILMQKIIDHTDNKELFTFIESTFETDEDLNKIMHNERGNPNNFNLLIGIVCRCHVVYYKNSSQKGIICEKDALIFNFHHALFDFPSMKMFCQDLDQAYTMGYLENDDNTTLRYLDYAVAEQQMPMTAANAFWLDALRDCEIDRPLQLPFDRHHVSDEHRTGRGTSISFQFDNDLSKAFLTYASTYNIKLEYLALASYYTFLFKLANNENDICIVMNNYGRSKPELMSIIGMFVNALPMRCQINSNHSFHEFEKHVQTIATQTFEHSYSPLQRILAQHPHISRPTFLDVFFEFVSFSTEHNHDEVTVGGVPIYTMPYSIQIHTDEITSKFDFSLSIIHDTITDQLLCSIEASLDLFNPSTIYKIEQRFQILLQQLFPSDSINETCQSIHESSIILPNEKILMESINNPQTLFSSSTHCLQYESIQQVNKQSQKIAIELDEQSLTYNELLYYAQCLSLEF</sequence>